<dbReference type="RefSeq" id="WP_411160145.1">
    <property type="nucleotide sequence ID" value="NZ_JBJOSA010000016.1"/>
</dbReference>
<proteinExistence type="predicted"/>
<dbReference type="InterPro" id="IPR036665">
    <property type="entry name" value="PTS_IIA_glucitol/sorbitol_sf"/>
</dbReference>
<dbReference type="EMBL" id="JBJOSA010000016">
    <property type="protein sequence ID" value="MFL8938337.1"/>
    <property type="molecule type" value="Genomic_DNA"/>
</dbReference>
<accession>A0ABW8VSJ8</accession>
<organism evidence="2 3">
    <name type="scientific">Rossellomorea oryzaecorticis</name>
    <dbReference type="NCBI Taxonomy" id="1396505"/>
    <lineage>
        <taxon>Bacteria</taxon>
        <taxon>Bacillati</taxon>
        <taxon>Bacillota</taxon>
        <taxon>Bacilli</taxon>
        <taxon>Bacillales</taxon>
        <taxon>Bacillaceae</taxon>
        <taxon>Rossellomorea</taxon>
    </lineage>
</organism>
<dbReference type="InterPro" id="IPR004716">
    <property type="entry name" value="PTS_IIA_glucitol/sorbitol-sp"/>
</dbReference>
<evidence type="ECO:0000256" key="1">
    <source>
        <dbReference type="PROSITE-ProRule" id="PRU00420"/>
    </source>
</evidence>
<name>A0ABW8VSJ8_9BACI</name>
<sequence>MEGIMINKYQSTVTEVGAEAEIFFSENMMVIFNDTAPADLRTIGVIHKEAHLLEDVEAGDVLEVAGEAYEILFVGSKVNDTLKELGHCTIMFNGEISADLPGTMTVEKKLLPNVTVDSEIRIVKK</sequence>
<dbReference type="PANTHER" id="PTHR40398:SF1">
    <property type="entry name" value="PTS SYSTEM GLUCITOL_SORBITOL-SPECIFIC EIIA COMPONENT"/>
    <property type="match status" value="1"/>
</dbReference>
<keyword evidence="3" id="KW-1185">Reference proteome</keyword>
<comment type="caution">
    <text evidence="2">The sequence shown here is derived from an EMBL/GenBank/DDBJ whole genome shotgun (WGS) entry which is preliminary data.</text>
</comment>
<dbReference type="PANTHER" id="PTHR40398">
    <property type="entry name" value="PTS SYSTEM GLUCITOL/SORBITOL-SPECIFIC EIIA COMPONENT"/>
    <property type="match status" value="1"/>
</dbReference>
<dbReference type="Gene3D" id="2.40.33.40">
    <property type="entry name" value="Phosphotransferase system, glucitol/sorbitol-specific IIA component"/>
    <property type="match status" value="1"/>
</dbReference>
<dbReference type="Proteomes" id="UP001628668">
    <property type="component" value="Unassembled WGS sequence"/>
</dbReference>
<evidence type="ECO:0000313" key="2">
    <source>
        <dbReference type="EMBL" id="MFL8938337.1"/>
    </source>
</evidence>
<reference evidence="2 3" key="1">
    <citation type="submission" date="2024-12" db="EMBL/GenBank/DDBJ databases">
        <authorList>
            <person name="Li X."/>
            <person name="Zhang D."/>
        </authorList>
    </citation>
    <scope>NUCLEOTIDE SEQUENCE [LARGE SCALE GENOMIC DNA]</scope>
    <source>
        <strain evidence="2 3">JCM19602</strain>
    </source>
</reference>
<dbReference type="PROSITE" id="PS51097">
    <property type="entry name" value="PTS_EIIA_TYPE_5"/>
    <property type="match status" value="1"/>
</dbReference>
<feature type="modified residue" description="Phosphohistidine; by HPr" evidence="1">
    <location>
        <position position="47"/>
    </location>
</feature>
<protein>
    <submittedName>
        <fullName evidence="2">PTS glucitol/sorbitol transporter subunit IIA</fullName>
    </submittedName>
</protein>
<gene>
    <name evidence="2" type="ORF">ACKA06_16215</name>
</gene>
<dbReference type="Pfam" id="PF03829">
    <property type="entry name" value="PTSIIA_gutA"/>
    <property type="match status" value="1"/>
</dbReference>
<dbReference type="SUPFAM" id="SSF141530">
    <property type="entry name" value="PTSIIA/GutA-like"/>
    <property type="match status" value="1"/>
</dbReference>
<evidence type="ECO:0000313" key="3">
    <source>
        <dbReference type="Proteomes" id="UP001628668"/>
    </source>
</evidence>